<gene>
    <name evidence="1" type="ORF">PanWU01x14_080130</name>
</gene>
<dbReference type="Proteomes" id="UP000237105">
    <property type="component" value="Unassembled WGS sequence"/>
</dbReference>
<name>A0A2P5DBH3_PARAD</name>
<accession>A0A2P5DBH3</accession>
<keyword evidence="2" id="KW-1185">Reference proteome</keyword>
<sequence length="50" mass="5336">MRLERLLIQSSSLEVAADSTRGDTVISAISGLRSGCLQDGPRGHIDPVEK</sequence>
<proteinExistence type="predicted"/>
<evidence type="ECO:0000313" key="1">
    <source>
        <dbReference type="EMBL" id="PON70639.1"/>
    </source>
</evidence>
<evidence type="ECO:0000313" key="2">
    <source>
        <dbReference type="Proteomes" id="UP000237105"/>
    </source>
</evidence>
<reference evidence="2" key="1">
    <citation type="submission" date="2016-06" db="EMBL/GenBank/DDBJ databases">
        <title>Parallel loss of symbiosis genes in relatives of nitrogen-fixing non-legume Parasponia.</title>
        <authorList>
            <person name="Van Velzen R."/>
            <person name="Holmer R."/>
            <person name="Bu F."/>
            <person name="Rutten L."/>
            <person name="Van Zeijl A."/>
            <person name="Liu W."/>
            <person name="Santuari L."/>
            <person name="Cao Q."/>
            <person name="Sharma T."/>
            <person name="Shen D."/>
            <person name="Roswanjaya Y."/>
            <person name="Wardhani T."/>
            <person name="Kalhor M.S."/>
            <person name="Jansen J."/>
            <person name="Van den Hoogen J."/>
            <person name="Gungor B."/>
            <person name="Hartog M."/>
            <person name="Hontelez J."/>
            <person name="Verver J."/>
            <person name="Yang W.-C."/>
            <person name="Schijlen E."/>
            <person name="Repin R."/>
            <person name="Schilthuizen M."/>
            <person name="Schranz E."/>
            <person name="Heidstra R."/>
            <person name="Miyata K."/>
            <person name="Fedorova E."/>
            <person name="Kohlen W."/>
            <person name="Bisseling T."/>
            <person name="Smit S."/>
            <person name="Geurts R."/>
        </authorList>
    </citation>
    <scope>NUCLEOTIDE SEQUENCE [LARGE SCALE GENOMIC DNA]</scope>
    <source>
        <strain evidence="2">cv. WU1-14</strain>
    </source>
</reference>
<feature type="non-terminal residue" evidence="1">
    <location>
        <position position="50"/>
    </location>
</feature>
<organism evidence="1 2">
    <name type="scientific">Parasponia andersonii</name>
    <name type="common">Sponia andersonii</name>
    <dbReference type="NCBI Taxonomy" id="3476"/>
    <lineage>
        <taxon>Eukaryota</taxon>
        <taxon>Viridiplantae</taxon>
        <taxon>Streptophyta</taxon>
        <taxon>Embryophyta</taxon>
        <taxon>Tracheophyta</taxon>
        <taxon>Spermatophyta</taxon>
        <taxon>Magnoliopsida</taxon>
        <taxon>eudicotyledons</taxon>
        <taxon>Gunneridae</taxon>
        <taxon>Pentapetalae</taxon>
        <taxon>rosids</taxon>
        <taxon>fabids</taxon>
        <taxon>Rosales</taxon>
        <taxon>Cannabaceae</taxon>
        <taxon>Parasponia</taxon>
    </lineage>
</organism>
<dbReference type="AlphaFoldDB" id="A0A2P5DBH3"/>
<comment type="caution">
    <text evidence="1">The sequence shown here is derived from an EMBL/GenBank/DDBJ whole genome shotgun (WGS) entry which is preliminary data.</text>
</comment>
<dbReference type="EMBL" id="JXTB01000049">
    <property type="protein sequence ID" value="PON70639.1"/>
    <property type="molecule type" value="Genomic_DNA"/>
</dbReference>
<dbReference type="OrthoDB" id="10298028at2759"/>
<protein>
    <submittedName>
        <fullName evidence="1">Uncharacterized protein</fullName>
    </submittedName>
</protein>